<protein>
    <submittedName>
        <fullName evidence="3">XRE family transcriptional regulator</fullName>
    </submittedName>
</protein>
<evidence type="ECO:0000259" key="2">
    <source>
        <dbReference type="PROSITE" id="PS50943"/>
    </source>
</evidence>
<dbReference type="Proteomes" id="UP000270342">
    <property type="component" value="Unassembled WGS sequence"/>
</dbReference>
<dbReference type="Gene3D" id="1.10.260.40">
    <property type="entry name" value="lambda repressor-like DNA-binding domains"/>
    <property type="match status" value="1"/>
</dbReference>
<accession>A0A494XVY3</accession>
<feature type="domain" description="HTH cro/C1-type" evidence="2">
    <location>
        <begin position="18"/>
        <end position="72"/>
    </location>
</feature>
<dbReference type="GO" id="GO:0003677">
    <property type="term" value="F:DNA binding"/>
    <property type="evidence" value="ECO:0007669"/>
    <property type="project" value="UniProtKB-KW"/>
</dbReference>
<sequence length="128" mass="14150">MAPSRQEELVSRKIGKTIAKKRKAAGYTQEQVAEHLGIGNEAFSRIERGLVSPGIFKLYELAELFQCGVETFLIEGSGRPTDQAEHLQLLMSRLSGPDRQMIVGIVERLSARLGKEPRKSKSDADLSP</sequence>
<dbReference type="InterPro" id="IPR010982">
    <property type="entry name" value="Lambda_DNA-bd_dom_sf"/>
</dbReference>
<dbReference type="CDD" id="cd00093">
    <property type="entry name" value="HTH_XRE"/>
    <property type="match status" value="1"/>
</dbReference>
<keyword evidence="4" id="KW-1185">Reference proteome</keyword>
<dbReference type="AlphaFoldDB" id="A0A494XVY3"/>
<dbReference type="PANTHER" id="PTHR46558:SF11">
    <property type="entry name" value="HTH-TYPE TRANSCRIPTIONAL REGULATOR XRE"/>
    <property type="match status" value="1"/>
</dbReference>
<dbReference type="SUPFAM" id="SSF47413">
    <property type="entry name" value="lambda repressor-like DNA-binding domains"/>
    <property type="match status" value="1"/>
</dbReference>
<dbReference type="Pfam" id="PF01381">
    <property type="entry name" value="HTH_3"/>
    <property type="match status" value="1"/>
</dbReference>
<dbReference type="InterPro" id="IPR001387">
    <property type="entry name" value="Cro/C1-type_HTH"/>
</dbReference>
<organism evidence="3 4">
    <name type="scientific">Pararobbsia silviterrae</name>
    <dbReference type="NCBI Taxonomy" id="1792498"/>
    <lineage>
        <taxon>Bacteria</taxon>
        <taxon>Pseudomonadati</taxon>
        <taxon>Pseudomonadota</taxon>
        <taxon>Betaproteobacteria</taxon>
        <taxon>Burkholderiales</taxon>
        <taxon>Burkholderiaceae</taxon>
        <taxon>Pararobbsia</taxon>
    </lineage>
</organism>
<dbReference type="RefSeq" id="WP_121088158.1">
    <property type="nucleotide sequence ID" value="NZ_RBZU01000008.1"/>
</dbReference>
<name>A0A494XVY3_9BURK</name>
<reference evidence="3 4" key="1">
    <citation type="submission" date="2018-10" db="EMBL/GenBank/DDBJ databases">
        <title>Robbsia sp. DHC34, isolated from soil.</title>
        <authorList>
            <person name="Gao Z.-H."/>
            <person name="Qiu L.-H."/>
        </authorList>
    </citation>
    <scope>NUCLEOTIDE SEQUENCE [LARGE SCALE GENOMIC DNA]</scope>
    <source>
        <strain evidence="3 4">DHC34</strain>
    </source>
</reference>
<gene>
    <name evidence="3" type="ORF">D7S86_17485</name>
</gene>
<comment type="caution">
    <text evidence="3">The sequence shown here is derived from an EMBL/GenBank/DDBJ whole genome shotgun (WGS) entry which is preliminary data.</text>
</comment>
<dbReference type="OrthoDB" id="5524454at2"/>
<evidence type="ECO:0000313" key="3">
    <source>
        <dbReference type="EMBL" id="RKP51753.1"/>
    </source>
</evidence>
<keyword evidence="1" id="KW-0238">DNA-binding</keyword>
<dbReference type="EMBL" id="RBZU01000008">
    <property type="protein sequence ID" value="RKP51753.1"/>
    <property type="molecule type" value="Genomic_DNA"/>
</dbReference>
<proteinExistence type="predicted"/>
<evidence type="ECO:0000256" key="1">
    <source>
        <dbReference type="ARBA" id="ARBA00023125"/>
    </source>
</evidence>
<dbReference type="PANTHER" id="PTHR46558">
    <property type="entry name" value="TRACRIPTIONAL REGULATORY PROTEIN-RELATED-RELATED"/>
    <property type="match status" value="1"/>
</dbReference>
<evidence type="ECO:0000313" key="4">
    <source>
        <dbReference type="Proteomes" id="UP000270342"/>
    </source>
</evidence>
<dbReference type="PROSITE" id="PS50943">
    <property type="entry name" value="HTH_CROC1"/>
    <property type="match status" value="1"/>
</dbReference>
<dbReference type="SMART" id="SM00530">
    <property type="entry name" value="HTH_XRE"/>
    <property type="match status" value="1"/>
</dbReference>